<dbReference type="EMBL" id="CP000667">
    <property type="protein sequence ID" value="ABP54801.1"/>
    <property type="molecule type" value="Genomic_DNA"/>
</dbReference>
<protein>
    <recommendedName>
        <fullName evidence="3">GYD family protein</fullName>
    </recommendedName>
</protein>
<evidence type="ECO:0008006" key="3">
    <source>
        <dbReference type="Google" id="ProtNLM"/>
    </source>
</evidence>
<dbReference type="Proteomes" id="UP000000235">
    <property type="component" value="Chromosome"/>
</dbReference>
<accession>A4X7F1</accession>
<name>A4X7F1_SALTO</name>
<proteinExistence type="predicted"/>
<organism evidence="1 2">
    <name type="scientific">Salinispora tropica (strain ATCC BAA-916 / DSM 44818 / JCM 13857 / NBRC 105044 / CNB-440)</name>
    <dbReference type="NCBI Taxonomy" id="369723"/>
    <lineage>
        <taxon>Bacteria</taxon>
        <taxon>Bacillati</taxon>
        <taxon>Actinomycetota</taxon>
        <taxon>Actinomycetes</taxon>
        <taxon>Micromonosporales</taxon>
        <taxon>Micromonosporaceae</taxon>
        <taxon>Salinispora</taxon>
    </lineage>
</organism>
<dbReference type="eggNOG" id="COG4274">
    <property type="taxonomic scope" value="Bacteria"/>
</dbReference>
<keyword evidence="2" id="KW-1185">Reference proteome</keyword>
<evidence type="ECO:0000313" key="2">
    <source>
        <dbReference type="Proteomes" id="UP000000235"/>
    </source>
</evidence>
<gene>
    <name evidence="1" type="ordered locus">Strop_2353</name>
</gene>
<sequence length="114" mass="11859">MKGGASVVMFLAIATYTTQGVSGLGTEGGTRRAEVVRALIENSGGRVESLYFSFGKHDVYVLCDLRDNVVAAALSLAVRAAGVGETIMVPLLTPEDIDEAAKLPVTYEAPGRAG</sequence>
<dbReference type="InterPro" id="IPR014845">
    <property type="entry name" value="GYD/TTHA1554"/>
</dbReference>
<dbReference type="AlphaFoldDB" id="A4X7F1"/>
<dbReference type="HOGENOM" id="CLU_155227_1_1_11"/>
<dbReference type="Pfam" id="PF08734">
    <property type="entry name" value="GYD"/>
    <property type="match status" value="1"/>
</dbReference>
<reference evidence="2" key="1">
    <citation type="journal article" date="2007" name="Proc. Natl. Acad. Sci. U.S.A.">
        <title>Genome sequencing reveals complex secondary metabolome in the marine actinomycete Salinispora tropica.</title>
        <authorList>
            <person name="Udwary D.W."/>
            <person name="Zeigler L."/>
            <person name="Asolkar R.N."/>
            <person name="Singan V."/>
            <person name="Lapidus A."/>
            <person name="Fenical W."/>
            <person name="Jensen P.R."/>
            <person name="Moore B.S."/>
        </authorList>
    </citation>
    <scope>NUCLEOTIDE SEQUENCE [LARGE SCALE GENOMIC DNA]</scope>
    <source>
        <strain evidence="2">ATCC BAA-916 / DSM 44818 / CNB-440</strain>
    </source>
</reference>
<evidence type="ECO:0000313" key="1">
    <source>
        <dbReference type="EMBL" id="ABP54801.1"/>
    </source>
</evidence>
<dbReference type="KEGG" id="stp:Strop_2353"/>